<evidence type="ECO:0000313" key="3">
    <source>
        <dbReference type="EMBL" id="KAF5324225.1"/>
    </source>
</evidence>
<dbReference type="Proteomes" id="UP000567179">
    <property type="component" value="Unassembled WGS sequence"/>
</dbReference>
<feature type="region of interest" description="Disordered" evidence="1">
    <location>
        <begin position="232"/>
        <end position="257"/>
    </location>
</feature>
<dbReference type="EMBL" id="JAACJJ010000016">
    <property type="protein sequence ID" value="KAF5324225.1"/>
    <property type="molecule type" value="Genomic_DNA"/>
</dbReference>
<protein>
    <recommendedName>
        <fullName evidence="2">Chromo domain-containing protein</fullName>
    </recommendedName>
</protein>
<evidence type="ECO:0000259" key="2">
    <source>
        <dbReference type="PROSITE" id="PS50013"/>
    </source>
</evidence>
<keyword evidence="4" id="KW-1185">Reference proteome</keyword>
<dbReference type="PROSITE" id="PS50013">
    <property type="entry name" value="CHROMO_2"/>
    <property type="match status" value="1"/>
</dbReference>
<evidence type="ECO:0000256" key="1">
    <source>
        <dbReference type="SAM" id="MobiDB-lite"/>
    </source>
</evidence>
<feature type="domain" description="Chromo" evidence="2">
    <location>
        <begin position="93"/>
        <end position="146"/>
    </location>
</feature>
<gene>
    <name evidence="3" type="ORF">D9619_011276</name>
</gene>
<accession>A0A8H5BJ40</accession>
<evidence type="ECO:0000313" key="4">
    <source>
        <dbReference type="Proteomes" id="UP000567179"/>
    </source>
</evidence>
<dbReference type="AlphaFoldDB" id="A0A8H5BJ40"/>
<dbReference type="Gene3D" id="2.40.50.40">
    <property type="match status" value="1"/>
</dbReference>
<dbReference type="InterPro" id="IPR000953">
    <property type="entry name" value="Chromo/chromo_shadow_dom"/>
</dbReference>
<feature type="compositionally biased region" description="Polar residues" evidence="1">
    <location>
        <begin position="246"/>
        <end position="257"/>
    </location>
</feature>
<name>A0A8H5BJ40_9AGAR</name>
<comment type="caution">
    <text evidence="3">The sequence shown here is derived from an EMBL/GenBank/DDBJ whole genome shotgun (WGS) entry which is preliminary data.</text>
</comment>
<sequence>MTPNKYSPRKKSALAAPNVLESNFEHICGLPIASDDVWACLVAAPSAHFLSRPSTTLIPPPALIHGTHGTEDEFNRPLPNVTKVTLHVRGDNWKPIKITEAKMTNGRLEFLTTWELPEGKTHELWELSSRMENDAPELIKKFYRDHPHAPRQVISATLEPGRNTTGIDYSLPSERELLSWSRKAGIHEPKTRFKGEEKFPCSNCLSHPKRLCYRHAASHPSLQIHDQPQGRLALTTPNASPPPAGPSQNNTMGNVPN</sequence>
<reference evidence="3 4" key="1">
    <citation type="journal article" date="2020" name="ISME J.">
        <title>Uncovering the hidden diversity of litter-decomposition mechanisms in mushroom-forming fungi.</title>
        <authorList>
            <person name="Floudas D."/>
            <person name="Bentzer J."/>
            <person name="Ahren D."/>
            <person name="Johansson T."/>
            <person name="Persson P."/>
            <person name="Tunlid A."/>
        </authorList>
    </citation>
    <scope>NUCLEOTIDE SEQUENCE [LARGE SCALE GENOMIC DNA]</scope>
    <source>
        <strain evidence="3 4">CBS 101986</strain>
    </source>
</reference>
<proteinExistence type="predicted"/>
<organism evidence="3 4">
    <name type="scientific">Psilocybe cf. subviscida</name>
    <dbReference type="NCBI Taxonomy" id="2480587"/>
    <lineage>
        <taxon>Eukaryota</taxon>
        <taxon>Fungi</taxon>
        <taxon>Dikarya</taxon>
        <taxon>Basidiomycota</taxon>
        <taxon>Agaricomycotina</taxon>
        <taxon>Agaricomycetes</taxon>
        <taxon>Agaricomycetidae</taxon>
        <taxon>Agaricales</taxon>
        <taxon>Agaricineae</taxon>
        <taxon>Strophariaceae</taxon>
        <taxon>Psilocybe</taxon>
    </lineage>
</organism>